<evidence type="ECO:0000313" key="3">
    <source>
        <dbReference type="EMBL" id="CAD8115121.1"/>
    </source>
</evidence>
<dbReference type="InterPro" id="IPR019734">
    <property type="entry name" value="TPR_rpt"/>
</dbReference>
<reference evidence="3" key="1">
    <citation type="submission" date="2021-01" db="EMBL/GenBank/DDBJ databases">
        <authorList>
            <consortium name="Genoscope - CEA"/>
            <person name="William W."/>
        </authorList>
    </citation>
    <scope>NUCLEOTIDE SEQUENCE</scope>
</reference>
<evidence type="ECO:0000256" key="2">
    <source>
        <dbReference type="ARBA" id="ARBA00022803"/>
    </source>
</evidence>
<keyword evidence="2" id="KW-0802">TPR repeat</keyword>
<evidence type="ECO:0000313" key="4">
    <source>
        <dbReference type="Proteomes" id="UP000688137"/>
    </source>
</evidence>
<keyword evidence="4" id="KW-1185">Reference proteome</keyword>
<dbReference type="SMART" id="SM00028">
    <property type="entry name" value="TPR"/>
    <property type="match status" value="4"/>
</dbReference>
<name>A0A8S1QJ90_PARPR</name>
<dbReference type="InterPro" id="IPR051685">
    <property type="entry name" value="Ycf3/AcsC/BcsC/TPR_MFPF"/>
</dbReference>
<comment type="caution">
    <text evidence="3">The sequence shown here is derived from an EMBL/GenBank/DDBJ whole genome shotgun (WGS) entry which is preliminary data.</text>
</comment>
<organism evidence="3 4">
    <name type="scientific">Paramecium primaurelia</name>
    <dbReference type="NCBI Taxonomy" id="5886"/>
    <lineage>
        <taxon>Eukaryota</taxon>
        <taxon>Sar</taxon>
        <taxon>Alveolata</taxon>
        <taxon>Ciliophora</taxon>
        <taxon>Intramacronucleata</taxon>
        <taxon>Oligohymenophorea</taxon>
        <taxon>Peniculida</taxon>
        <taxon>Parameciidae</taxon>
        <taxon>Paramecium</taxon>
    </lineage>
</organism>
<evidence type="ECO:0008006" key="5">
    <source>
        <dbReference type="Google" id="ProtNLM"/>
    </source>
</evidence>
<dbReference type="OMA" id="ALQICNY"/>
<proteinExistence type="predicted"/>
<dbReference type="Proteomes" id="UP000688137">
    <property type="component" value="Unassembled WGS sequence"/>
</dbReference>
<dbReference type="EMBL" id="CAJJDM010000169">
    <property type="protein sequence ID" value="CAD8115121.1"/>
    <property type="molecule type" value="Genomic_DNA"/>
</dbReference>
<sequence>MNQNSTSHYIQSKLRELNLEGKQDETFEQVNKNIENNNNNILLYRKKANLLSQLGKLQEVLHTWEQGIQNNIHDINFYQEKGIPYFTIYQLKYQGIRANGMRLLNYMILVQQKMLKMFHFIFQNVVNYLNKINLKKQLNVGIKEFKIIKTNSIKNFYTLNNGIINNEAWREVADCWGQGITYNKNDYSFYLEKVYALEQLEEYQEILECLNLGLKYNKYQLLLYRKKGEILEKMGKDQEIIDNYDQAISIMVHPGIYEEKAIALTKQQKWKEVIQFCNCDKQKLNNYFFLVKIQIQALSELNEQDQLIKLCNEFIHKNDMYIYKFKAQALFKQGLFEQVIESWDEAIKKNEKVQEFYLEKIKALNDQNRYPEAIQNCNLVINLQLDNQIEIQNWKMNILEKQSNIREALKISRIIGTIRKIYQKQI</sequence>
<accession>A0A8S1QJ90</accession>
<gene>
    <name evidence="3" type="ORF">PPRIM_AZ9-3.1.T1620119</name>
</gene>
<protein>
    <recommendedName>
        <fullName evidence="5">Tetratricopeptide repeat protein</fullName>
    </recommendedName>
</protein>
<dbReference type="PANTHER" id="PTHR44943:SF4">
    <property type="entry name" value="TPR REPEAT-CONTAINING PROTEIN MJ0798"/>
    <property type="match status" value="1"/>
</dbReference>
<dbReference type="AlphaFoldDB" id="A0A8S1QJ90"/>
<keyword evidence="1" id="KW-0677">Repeat</keyword>
<dbReference type="PANTHER" id="PTHR44943">
    <property type="entry name" value="CELLULOSE SYNTHASE OPERON PROTEIN C"/>
    <property type="match status" value="1"/>
</dbReference>
<evidence type="ECO:0000256" key="1">
    <source>
        <dbReference type="ARBA" id="ARBA00022737"/>
    </source>
</evidence>